<keyword evidence="3" id="KW-1185">Reference proteome</keyword>
<proteinExistence type="predicted"/>
<reference evidence="2" key="1">
    <citation type="submission" date="2009-08" db="EMBL/GenBank/DDBJ databases">
        <title>Annotation of Salpingoeca rosetta.</title>
        <authorList>
            <consortium name="The Broad Institute Genome Sequencing Platform"/>
            <person name="Russ C."/>
            <person name="Cuomo C."/>
            <person name="Burger G."/>
            <person name="Gray M.W."/>
            <person name="Holland P.W.H."/>
            <person name="King N."/>
            <person name="Lang F.B.F."/>
            <person name="Roger A.J."/>
            <person name="Ruiz-Trillo I."/>
            <person name="Young S.K."/>
            <person name="Zeng Q."/>
            <person name="Gargeya S."/>
            <person name="Alvarado L."/>
            <person name="Berlin A."/>
            <person name="Chapman S.B."/>
            <person name="Chen Z."/>
            <person name="Freedman E."/>
            <person name="Gellesch M."/>
            <person name="Goldberg J."/>
            <person name="Griggs A."/>
            <person name="Gujja S."/>
            <person name="Heilman E."/>
            <person name="Heiman D."/>
            <person name="Howarth C."/>
            <person name="Mehta T."/>
            <person name="Neiman D."/>
            <person name="Pearson M."/>
            <person name="Roberts A."/>
            <person name="Saif S."/>
            <person name="Shea T."/>
            <person name="Shenoy N."/>
            <person name="Sisk P."/>
            <person name="Stolte C."/>
            <person name="Sykes S."/>
            <person name="White J."/>
            <person name="Yandava C."/>
            <person name="Haas B."/>
            <person name="Nusbaum C."/>
            <person name="Birren B."/>
        </authorList>
    </citation>
    <scope>NUCLEOTIDE SEQUENCE [LARGE SCALE GENOMIC DNA]</scope>
    <source>
        <strain evidence="2">ATCC 50818</strain>
    </source>
</reference>
<evidence type="ECO:0008006" key="4">
    <source>
        <dbReference type="Google" id="ProtNLM"/>
    </source>
</evidence>
<dbReference type="SUPFAM" id="SSF52540">
    <property type="entry name" value="P-loop containing nucleoside triphosphate hydrolases"/>
    <property type="match status" value="1"/>
</dbReference>
<accession>F2TYQ4</accession>
<name>F2TYQ4_SALR5</name>
<sequence length="330" mass="37125">MEFVIGGLIVGIVGSAGYAAYHWWFRDSPQNEADPSQNFIPTEQDVQPEAGPDTSTDTDVEVLLQRRGCMTVARIPDMPLACPTDACMNPLRVIFKQHFPNENFSSFYHVGVAGPNNSGKTSLTCIFRCVLIVLGQGVAYEDPGFLPRVKETFAHVCQDDPPTTHNDKRAPTPRRFNQLILWDLPGMDTPDHPSSFYVAQMGLRFISYTVFAFGSTESAGLHDVLRRLPKYRLPAALVRTHMDETITEERRAWRRAGNDPRKFNKDDAVNQVLHSVRETFHLAECNYPLFAVNNNAIDAEEDDGPLARDPFHLKQLVDDVVQKARKAHKC</sequence>
<dbReference type="Pfam" id="PF05049">
    <property type="entry name" value="IIGP"/>
    <property type="match status" value="1"/>
</dbReference>
<dbReference type="InterPro" id="IPR027417">
    <property type="entry name" value="P-loop_NTPase"/>
</dbReference>
<organism evidence="3">
    <name type="scientific">Salpingoeca rosetta (strain ATCC 50818 / BSB-021)</name>
    <dbReference type="NCBI Taxonomy" id="946362"/>
    <lineage>
        <taxon>Eukaryota</taxon>
        <taxon>Choanoflagellata</taxon>
        <taxon>Craspedida</taxon>
        <taxon>Salpingoecidae</taxon>
        <taxon>Salpingoeca</taxon>
    </lineage>
</organism>
<evidence type="ECO:0000256" key="1">
    <source>
        <dbReference type="SAM" id="MobiDB-lite"/>
    </source>
</evidence>
<dbReference type="OrthoDB" id="422720at2759"/>
<dbReference type="Proteomes" id="UP000007799">
    <property type="component" value="Unassembled WGS sequence"/>
</dbReference>
<evidence type="ECO:0000313" key="3">
    <source>
        <dbReference type="Proteomes" id="UP000007799"/>
    </source>
</evidence>
<dbReference type="GO" id="GO:0005525">
    <property type="term" value="F:GTP binding"/>
    <property type="evidence" value="ECO:0007669"/>
    <property type="project" value="InterPro"/>
</dbReference>
<dbReference type="EMBL" id="GL832957">
    <property type="protein sequence ID" value="EGD78728.1"/>
    <property type="molecule type" value="Genomic_DNA"/>
</dbReference>
<gene>
    <name evidence="2" type="ORF">PTSG_01708</name>
</gene>
<dbReference type="InterPro" id="IPR007743">
    <property type="entry name" value="Immunity-related_GTPase-like"/>
</dbReference>
<dbReference type="KEGG" id="sre:PTSG_01708"/>
<dbReference type="GeneID" id="16078282"/>
<evidence type="ECO:0000313" key="2">
    <source>
        <dbReference type="EMBL" id="EGD78728.1"/>
    </source>
</evidence>
<dbReference type="InParanoid" id="F2TYQ4"/>
<protein>
    <recommendedName>
        <fullName evidence="4">IRG-type G domain-containing protein</fullName>
    </recommendedName>
</protein>
<feature type="compositionally biased region" description="Polar residues" evidence="1">
    <location>
        <begin position="32"/>
        <end position="45"/>
    </location>
</feature>
<dbReference type="RefSeq" id="XP_004997685.1">
    <property type="nucleotide sequence ID" value="XM_004997628.1"/>
</dbReference>
<dbReference type="AlphaFoldDB" id="F2TYQ4"/>
<feature type="region of interest" description="Disordered" evidence="1">
    <location>
        <begin position="32"/>
        <end position="56"/>
    </location>
</feature>
<dbReference type="Gene3D" id="3.40.50.300">
    <property type="entry name" value="P-loop containing nucleotide triphosphate hydrolases"/>
    <property type="match status" value="1"/>
</dbReference>
<dbReference type="GO" id="GO:0016020">
    <property type="term" value="C:membrane"/>
    <property type="evidence" value="ECO:0007669"/>
    <property type="project" value="InterPro"/>
</dbReference>